<sequence length="35" mass="4089">SRNCLSYQVQGKFKKTPVDILKVLNKDIKKLKINQ</sequence>
<comment type="caution">
    <text evidence="1">The sequence shown here is derived from an EMBL/GenBank/DDBJ whole genome shotgun (WGS) entry which is preliminary data.</text>
</comment>
<dbReference type="EMBL" id="BARU01037851">
    <property type="protein sequence ID" value="GAH78253.1"/>
    <property type="molecule type" value="Genomic_DNA"/>
</dbReference>
<dbReference type="AlphaFoldDB" id="X1K845"/>
<gene>
    <name evidence="1" type="ORF">S03H2_58910</name>
</gene>
<reference evidence="1" key="1">
    <citation type="journal article" date="2014" name="Front. Microbiol.">
        <title>High frequency of phylogenetically diverse reductive dehalogenase-homologous genes in deep subseafloor sedimentary metagenomes.</title>
        <authorList>
            <person name="Kawai M."/>
            <person name="Futagami T."/>
            <person name="Toyoda A."/>
            <person name="Takaki Y."/>
            <person name="Nishi S."/>
            <person name="Hori S."/>
            <person name="Arai W."/>
            <person name="Tsubouchi T."/>
            <person name="Morono Y."/>
            <person name="Uchiyama I."/>
            <person name="Ito T."/>
            <person name="Fujiyama A."/>
            <person name="Inagaki F."/>
            <person name="Takami H."/>
        </authorList>
    </citation>
    <scope>NUCLEOTIDE SEQUENCE</scope>
    <source>
        <strain evidence="1">Expedition CK06-06</strain>
    </source>
</reference>
<protein>
    <submittedName>
        <fullName evidence="1">Uncharacterized protein</fullName>
    </submittedName>
</protein>
<proteinExistence type="predicted"/>
<accession>X1K845</accession>
<organism evidence="1">
    <name type="scientific">marine sediment metagenome</name>
    <dbReference type="NCBI Taxonomy" id="412755"/>
    <lineage>
        <taxon>unclassified sequences</taxon>
        <taxon>metagenomes</taxon>
        <taxon>ecological metagenomes</taxon>
    </lineage>
</organism>
<evidence type="ECO:0000313" key="1">
    <source>
        <dbReference type="EMBL" id="GAH78253.1"/>
    </source>
</evidence>
<name>X1K845_9ZZZZ</name>
<feature type="non-terminal residue" evidence="1">
    <location>
        <position position="1"/>
    </location>
</feature>